<comment type="subcellular location">
    <subcellularLocation>
        <location evidence="1 7">Periplasm</location>
    </subcellularLocation>
</comment>
<dbReference type="CDD" id="cd03020">
    <property type="entry name" value="DsbA_DsbC_DsbG"/>
    <property type="match status" value="1"/>
</dbReference>
<comment type="similarity">
    <text evidence="2 7">Belongs to the thioredoxin family. DsbC subfamily.</text>
</comment>
<dbReference type="EMBL" id="JABERL010000018">
    <property type="protein sequence ID" value="NNH77399.1"/>
    <property type="molecule type" value="Genomic_DNA"/>
</dbReference>
<reference evidence="11 12" key="1">
    <citation type="submission" date="2020-04" db="EMBL/GenBank/DDBJ databases">
        <title>Acinetobacter Taxon 24.</title>
        <authorList>
            <person name="Nemec A."/>
            <person name="Radolfova-Krizova L."/>
            <person name="Higgins P.G."/>
            <person name="Spanelova P."/>
        </authorList>
    </citation>
    <scope>NUCLEOTIDE SEQUENCE [LARGE SCALE GENOMIC DNA]</scope>
    <source>
        <strain evidence="11 12">ANC 5380</strain>
    </source>
</reference>
<organism evidence="11 12">
    <name type="scientific">Acinetobacter terrae</name>
    <dbReference type="NCBI Taxonomy" id="2731247"/>
    <lineage>
        <taxon>Bacteria</taxon>
        <taxon>Pseudomonadati</taxon>
        <taxon>Pseudomonadota</taxon>
        <taxon>Gammaproteobacteria</taxon>
        <taxon>Moraxellales</taxon>
        <taxon>Moraxellaceae</taxon>
        <taxon>Acinetobacter</taxon>
        <taxon>Acinetobacter Taxon 24</taxon>
    </lineage>
</organism>
<dbReference type="Gene3D" id="3.40.30.10">
    <property type="entry name" value="Glutaredoxin"/>
    <property type="match status" value="1"/>
</dbReference>
<evidence type="ECO:0000256" key="8">
    <source>
        <dbReference type="SAM" id="SignalP"/>
    </source>
</evidence>
<evidence type="ECO:0000256" key="3">
    <source>
        <dbReference type="ARBA" id="ARBA00022729"/>
    </source>
</evidence>
<dbReference type="SUPFAM" id="SSF52833">
    <property type="entry name" value="Thioredoxin-like"/>
    <property type="match status" value="1"/>
</dbReference>
<feature type="signal peptide" evidence="8">
    <location>
        <begin position="1"/>
        <end position="15"/>
    </location>
</feature>
<evidence type="ECO:0000313" key="11">
    <source>
        <dbReference type="EMBL" id="NNH77399.1"/>
    </source>
</evidence>
<dbReference type="InterPro" id="IPR033954">
    <property type="entry name" value="DiS-bond_Isoase_DsbC/G"/>
</dbReference>
<dbReference type="AlphaFoldDB" id="A0A7Y2REZ3"/>
<evidence type="ECO:0000256" key="5">
    <source>
        <dbReference type="ARBA" id="ARBA00023157"/>
    </source>
</evidence>
<feature type="domain" description="Thioredoxin-like fold" evidence="10">
    <location>
        <begin position="103"/>
        <end position="223"/>
    </location>
</feature>
<evidence type="ECO:0000313" key="12">
    <source>
        <dbReference type="Proteomes" id="UP000569202"/>
    </source>
</evidence>
<dbReference type="InterPro" id="IPR036249">
    <property type="entry name" value="Thioredoxin-like_sf"/>
</dbReference>
<evidence type="ECO:0000256" key="2">
    <source>
        <dbReference type="ARBA" id="ARBA00009813"/>
    </source>
</evidence>
<protein>
    <recommendedName>
        <fullName evidence="7">Thiol:disulfide interchange protein</fullName>
    </recommendedName>
</protein>
<dbReference type="InterPro" id="IPR012336">
    <property type="entry name" value="Thioredoxin-like_fold"/>
</dbReference>
<dbReference type="PANTHER" id="PTHR35272:SF3">
    <property type="entry name" value="THIOL:DISULFIDE INTERCHANGE PROTEIN DSBC"/>
    <property type="match status" value="1"/>
</dbReference>
<dbReference type="GO" id="GO:0042597">
    <property type="term" value="C:periplasmic space"/>
    <property type="evidence" value="ECO:0007669"/>
    <property type="project" value="UniProtKB-SubCell"/>
</dbReference>
<keyword evidence="6 7" id="KW-0676">Redox-active center</keyword>
<keyword evidence="4 7" id="KW-0574">Periplasm</keyword>
<sequence>MLIALMGLTSMAANADVSTVTKNLKARFPATEIKNVEQSPIKGVYEITLGKSIAYTDESGEYFLFGDVIRMKDQQNMTSPKRDELKKVDFSTLPFKDAITYKKGKGERKLAVFSDPQCPYCKRLEVELMKLDNVTIYVFTNPLTSLHPEARNLSKKIWCSKDKSKAWRDYLISGIEPTSDGQCTNPVDANVKLSRDLGFDGTPMTLLVDGTVVAGAVSAGELDYKLDKAELSKKK</sequence>
<dbReference type="PANTHER" id="PTHR35272">
    <property type="entry name" value="THIOL:DISULFIDE INTERCHANGE PROTEIN DSBC-RELATED"/>
    <property type="match status" value="1"/>
</dbReference>
<evidence type="ECO:0000256" key="4">
    <source>
        <dbReference type="ARBA" id="ARBA00022764"/>
    </source>
</evidence>
<keyword evidence="5" id="KW-1015">Disulfide bond</keyword>
<evidence type="ECO:0000256" key="7">
    <source>
        <dbReference type="RuleBase" id="RU364038"/>
    </source>
</evidence>
<feature type="domain" description="Disulphide bond isomerase DsbC/G N-terminal" evidence="9">
    <location>
        <begin position="12"/>
        <end position="78"/>
    </location>
</feature>
<gene>
    <name evidence="11" type="ORF">HLH17_06890</name>
</gene>
<dbReference type="Pfam" id="PF13098">
    <property type="entry name" value="Thioredoxin_2"/>
    <property type="match status" value="1"/>
</dbReference>
<dbReference type="InterPro" id="IPR018950">
    <property type="entry name" value="DiS-bond_isomerase_DsbC/G_N"/>
</dbReference>
<dbReference type="Pfam" id="PF10411">
    <property type="entry name" value="DsbC_N"/>
    <property type="match status" value="1"/>
</dbReference>
<name>A0A7Y2REZ3_9GAMM</name>
<dbReference type="SUPFAM" id="SSF54423">
    <property type="entry name" value="DsbC/DsbG N-terminal domain-like"/>
    <property type="match status" value="1"/>
</dbReference>
<dbReference type="Gene3D" id="3.10.450.70">
    <property type="entry name" value="Disulphide bond isomerase, DsbC/G, N-terminal"/>
    <property type="match status" value="1"/>
</dbReference>
<comment type="function">
    <text evidence="7">Required for disulfide bond formation in some periplasmic proteins. Acts by transferring its disulfide bond to other proteins and is reduced in the process.</text>
</comment>
<proteinExistence type="inferred from homology"/>
<evidence type="ECO:0000259" key="10">
    <source>
        <dbReference type="Pfam" id="PF13098"/>
    </source>
</evidence>
<evidence type="ECO:0000259" key="9">
    <source>
        <dbReference type="Pfam" id="PF10411"/>
    </source>
</evidence>
<evidence type="ECO:0000256" key="1">
    <source>
        <dbReference type="ARBA" id="ARBA00004418"/>
    </source>
</evidence>
<dbReference type="InterPro" id="IPR009094">
    <property type="entry name" value="DiS-bond_isomerase_DsbC/G_N_sf"/>
</dbReference>
<feature type="chain" id="PRO_5031256321" description="Thiol:disulfide interchange protein" evidence="8">
    <location>
        <begin position="16"/>
        <end position="235"/>
    </location>
</feature>
<comment type="caution">
    <text evidence="11">The sequence shown here is derived from an EMBL/GenBank/DDBJ whole genome shotgun (WGS) entry which is preliminary data.</text>
</comment>
<dbReference type="Proteomes" id="UP000569202">
    <property type="component" value="Unassembled WGS sequence"/>
</dbReference>
<accession>A0A7Y2REZ3</accession>
<keyword evidence="3 7" id="KW-0732">Signal</keyword>
<dbReference type="InterPro" id="IPR051470">
    <property type="entry name" value="Thiol:disulfide_interchange"/>
</dbReference>
<evidence type="ECO:0000256" key="6">
    <source>
        <dbReference type="ARBA" id="ARBA00023284"/>
    </source>
</evidence>